<dbReference type="CDD" id="cd05233">
    <property type="entry name" value="SDR_c"/>
    <property type="match status" value="1"/>
</dbReference>
<gene>
    <name evidence="5" type="ORF">GLP40_23850</name>
</gene>
<dbReference type="PANTHER" id="PTHR44196:SF1">
    <property type="entry name" value="DEHYDROGENASE_REDUCTASE SDR FAMILY MEMBER 7B"/>
    <property type="match status" value="1"/>
</dbReference>
<dbReference type="SUPFAM" id="SSF51735">
    <property type="entry name" value="NAD(P)-binding Rossmann-fold domains"/>
    <property type="match status" value="1"/>
</dbReference>
<sequence>MKIKNLIGQVVVVTGAGSGIGRELALRCARRGARLALCDLNPEGLDQTVADARAAGATEVYAQPVNVADAEQMTAFAKATTAALGTPDVLINNAGIAVIGGIMDTTLSDWDRLLGVNVLGVVHGAAAFVPDMVRRGSGHVVNLSSAAGVLANPQLGAYSASKFAVFGMSEALRMELRPHGVTVTTVCPGIVNTAITHTSAYRGGNADARRAKTTSSYAKRGYTADRAAANILKAIDRGKAVAPITPEAHVMYTLSRLAPPLARWLSNTLATIAK</sequence>
<name>A0A6I3L0J0_9NOCA</name>
<dbReference type="Pfam" id="PF00106">
    <property type="entry name" value="adh_short"/>
    <property type="match status" value="1"/>
</dbReference>
<evidence type="ECO:0000256" key="3">
    <source>
        <dbReference type="RuleBase" id="RU000363"/>
    </source>
</evidence>
<organism evidence="5 6">
    <name type="scientific">Nocardia aurantiaca</name>
    <dbReference type="NCBI Taxonomy" id="2675850"/>
    <lineage>
        <taxon>Bacteria</taxon>
        <taxon>Bacillati</taxon>
        <taxon>Actinomycetota</taxon>
        <taxon>Actinomycetes</taxon>
        <taxon>Mycobacteriales</taxon>
        <taxon>Nocardiaceae</taxon>
        <taxon>Nocardia</taxon>
    </lineage>
</organism>
<dbReference type="PANTHER" id="PTHR44196">
    <property type="entry name" value="DEHYDROGENASE/REDUCTASE SDR FAMILY MEMBER 7B"/>
    <property type="match status" value="1"/>
</dbReference>
<evidence type="ECO:0000313" key="6">
    <source>
        <dbReference type="Proteomes" id="UP000432464"/>
    </source>
</evidence>
<accession>A0A6I3L0J0</accession>
<dbReference type="AlphaFoldDB" id="A0A6I3L0J0"/>
<dbReference type="PRINTS" id="PR00080">
    <property type="entry name" value="SDRFAMILY"/>
</dbReference>
<keyword evidence="2" id="KW-0560">Oxidoreductase</keyword>
<dbReference type="Gene3D" id="3.40.50.720">
    <property type="entry name" value="NAD(P)-binding Rossmann-like Domain"/>
    <property type="match status" value="1"/>
</dbReference>
<dbReference type="RefSeq" id="WP_328290578.1">
    <property type="nucleotide sequence ID" value="NZ_WMBB01000011.1"/>
</dbReference>
<keyword evidence="6" id="KW-1185">Reference proteome</keyword>
<evidence type="ECO:0000313" key="5">
    <source>
        <dbReference type="EMBL" id="MTE15792.1"/>
    </source>
</evidence>
<dbReference type="SMART" id="SM00822">
    <property type="entry name" value="PKS_KR"/>
    <property type="match status" value="1"/>
</dbReference>
<evidence type="ECO:0000256" key="1">
    <source>
        <dbReference type="ARBA" id="ARBA00006484"/>
    </source>
</evidence>
<dbReference type="GO" id="GO:0016491">
    <property type="term" value="F:oxidoreductase activity"/>
    <property type="evidence" value="ECO:0007669"/>
    <property type="project" value="UniProtKB-KW"/>
</dbReference>
<dbReference type="FunFam" id="3.40.50.720:FF:000084">
    <property type="entry name" value="Short-chain dehydrogenase reductase"/>
    <property type="match status" value="1"/>
</dbReference>
<dbReference type="InterPro" id="IPR057326">
    <property type="entry name" value="KR_dom"/>
</dbReference>
<protein>
    <submittedName>
        <fullName evidence="5">SDR family NAD(P)-dependent oxidoreductase</fullName>
    </submittedName>
</protein>
<comment type="caution">
    <text evidence="5">The sequence shown here is derived from an EMBL/GenBank/DDBJ whole genome shotgun (WGS) entry which is preliminary data.</text>
</comment>
<dbReference type="EMBL" id="WMBB01000011">
    <property type="protein sequence ID" value="MTE15792.1"/>
    <property type="molecule type" value="Genomic_DNA"/>
</dbReference>
<evidence type="ECO:0000259" key="4">
    <source>
        <dbReference type="SMART" id="SM00822"/>
    </source>
</evidence>
<comment type="similarity">
    <text evidence="1 3">Belongs to the short-chain dehydrogenases/reductases (SDR) family.</text>
</comment>
<feature type="domain" description="Ketoreductase" evidence="4">
    <location>
        <begin position="9"/>
        <end position="198"/>
    </location>
</feature>
<dbReference type="PROSITE" id="PS00061">
    <property type="entry name" value="ADH_SHORT"/>
    <property type="match status" value="1"/>
</dbReference>
<reference evidence="5 6" key="1">
    <citation type="submission" date="2019-11" db="EMBL/GenBank/DDBJ databases">
        <title>Nocardia sp. nov. CT2-14 isolated from soil.</title>
        <authorList>
            <person name="Kanchanasin P."/>
            <person name="Tanasupawat S."/>
            <person name="Yuki M."/>
            <person name="Kudo T."/>
        </authorList>
    </citation>
    <scope>NUCLEOTIDE SEQUENCE [LARGE SCALE GENOMIC DNA]</scope>
    <source>
        <strain evidence="5 6">CT2-14</strain>
    </source>
</reference>
<dbReference type="PRINTS" id="PR00081">
    <property type="entry name" value="GDHRDH"/>
</dbReference>
<dbReference type="InterPro" id="IPR020904">
    <property type="entry name" value="Sc_DH/Rdtase_CS"/>
</dbReference>
<dbReference type="InterPro" id="IPR002347">
    <property type="entry name" value="SDR_fam"/>
</dbReference>
<proteinExistence type="inferred from homology"/>
<evidence type="ECO:0000256" key="2">
    <source>
        <dbReference type="ARBA" id="ARBA00023002"/>
    </source>
</evidence>
<dbReference type="InterPro" id="IPR036291">
    <property type="entry name" value="NAD(P)-bd_dom_sf"/>
</dbReference>
<dbReference type="GO" id="GO:0016020">
    <property type="term" value="C:membrane"/>
    <property type="evidence" value="ECO:0007669"/>
    <property type="project" value="TreeGrafter"/>
</dbReference>
<dbReference type="Proteomes" id="UP000432464">
    <property type="component" value="Unassembled WGS sequence"/>
</dbReference>